<accession>A0A917E6B1</accession>
<dbReference type="Proteomes" id="UP000635071">
    <property type="component" value="Unassembled WGS sequence"/>
</dbReference>
<gene>
    <name evidence="2" type="ORF">GCM10011529_07600</name>
</gene>
<feature type="transmembrane region" description="Helical" evidence="1">
    <location>
        <begin position="31"/>
        <end position="48"/>
    </location>
</feature>
<protein>
    <submittedName>
        <fullName evidence="2">Uncharacterized protein</fullName>
    </submittedName>
</protein>
<evidence type="ECO:0000256" key="1">
    <source>
        <dbReference type="SAM" id="Phobius"/>
    </source>
</evidence>
<evidence type="ECO:0000313" key="2">
    <source>
        <dbReference type="EMBL" id="GGE03627.1"/>
    </source>
</evidence>
<sequence>METPYDWVTIIIFAGLIVLFLQRSQGVARDHLWQYLVAAVGCATTNYLGNEALKLDSTAYHMAAIALGAATLGFIWFALRPFSEPSD</sequence>
<keyword evidence="1" id="KW-0812">Transmembrane</keyword>
<name>A0A917E6B1_9SPHN</name>
<comment type="caution">
    <text evidence="2">The sequence shown here is derived from an EMBL/GenBank/DDBJ whole genome shotgun (WGS) entry which is preliminary data.</text>
</comment>
<organism evidence="2 3">
    <name type="scientific">Sandarakinorhabdus glacialis</name>
    <dbReference type="NCBI Taxonomy" id="1614636"/>
    <lineage>
        <taxon>Bacteria</taxon>
        <taxon>Pseudomonadati</taxon>
        <taxon>Pseudomonadota</taxon>
        <taxon>Alphaproteobacteria</taxon>
        <taxon>Sphingomonadales</taxon>
        <taxon>Sphingosinicellaceae</taxon>
        <taxon>Sandarakinorhabdus</taxon>
    </lineage>
</organism>
<feature type="transmembrane region" description="Helical" evidence="1">
    <location>
        <begin position="7"/>
        <end position="25"/>
    </location>
</feature>
<dbReference type="RefSeq" id="WP_188761591.1">
    <property type="nucleotide sequence ID" value="NZ_BMJM01000002.1"/>
</dbReference>
<dbReference type="AlphaFoldDB" id="A0A917E6B1"/>
<dbReference type="InterPro" id="IPR054655">
    <property type="entry name" value="XrtV-like"/>
</dbReference>
<feature type="transmembrane region" description="Helical" evidence="1">
    <location>
        <begin position="60"/>
        <end position="79"/>
    </location>
</feature>
<dbReference type="EMBL" id="BMJM01000002">
    <property type="protein sequence ID" value="GGE03627.1"/>
    <property type="molecule type" value="Genomic_DNA"/>
</dbReference>
<evidence type="ECO:0000313" key="3">
    <source>
        <dbReference type="Proteomes" id="UP000635071"/>
    </source>
</evidence>
<proteinExistence type="predicted"/>
<reference evidence="2" key="1">
    <citation type="journal article" date="2014" name="Int. J. Syst. Evol. Microbiol.">
        <title>Complete genome sequence of Corynebacterium casei LMG S-19264T (=DSM 44701T), isolated from a smear-ripened cheese.</title>
        <authorList>
            <consortium name="US DOE Joint Genome Institute (JGI-PGF)"/>
            <person name="Walter F."/>
            <person name="Albersmeier A."/>
            <person name="Kalinowski J."/>
            <person name="Ruckert C."/>
        </authorList>
    </citation>
    <scope>NUCLEOTIDE SEQUENCE</scope>
    <source>
        <strain evidence="2">CGMCC 1.15519</strain>
    </source>
</reference>
<keyword evidence="1" id="KW-1133">Transmembrane helix</keyword>
<keyword evidence="3" id="KW-1185">Reference proteome</keyword>
<reference evidence="2" key="2">
    <citation type="submission" date="2020-09" db="EMBL/GenBank/DDBJ databases">
        <authorList>
            <person name="Sun Q."/>
            <person name="Zhou Y."/>
        </authorList>
    </citation>
    <scope>NUCLEOTIDE SEQUENCE</scope>
    <source>
        <strain evidence="2">CGMCC 1.15519</strain>
    </source>
</reference>
<keyword evidence="1" id="KW-0472">Membrane</keyword>
<dbReference type="NCBIfam" id="NF045607">
    <property type="entry name" value="exo_Victor_syst"/>
    <property type="match status" value="1"/>
</dbReference>